<protein>
    <submittedName>
        <fullName evidence="1">Uncharacterized protein</fullName>
    </submittedName>
</protein>
<sequence>MLRSLFCVWFTIFSLFGPVLCCCILKPLAAAEPLNFSSEATPEAEPVDECPFCKAEKAKTTHPAKPQPSPPKESPIKCPCQGQITQVDLNIPPANTSAELSWNLSQWDGVWVYLVQNPTTENLTPLDFAFERPPWPMALRDSLALLQILRC</sequence>
<dbReference type="Proteomes" id="UP000676194">
    <property type="component" value="Chromosome"/>
</dbReference>
<accession>A0A8E6B2B4</accession>
<evidence type="ECO:0000313" key="2">
    <source>
        <dbReference type="Proteomes" id="UP000676194"/>
    </source>
</evidence>
<dbReference type="RefSeq" id="WP_213493988.1">
    <property type="nucleotide sequence ID" value="NZ_CP074694.1"/>
</dbReference>
<organism evidence="1 2">
    <name type="scientific">Telmatocola sphagniphila</name>
    <dbReference type="NCBI Taxonomy" id="1123043"/>
    <lineage>
        <taxon>Bacteria</taxon>
        <taxon>Pseudomonadati</taxon>
        <taxon>Planctomycetota</taxon>
        <taxon>Planctomycetia</taxon>
        <taxon>Gemmatales</taxon>
        <taxon>Gemmataceae</taxon>
    </lineage>
</organism>
<keyword evidence="2" id="KW-1185">Reference proteome</keyword>
<name>A0A8E6B2B4_9BACT</name>
<proteinExistence type="predicted"/>
<dbReference type="EMBL" id="CP074694">
    <property type="protein sequence ID" value="QVL30104.1"/>
    <property type="molecule type" value="Genomic_DNA"/>
</dbReference>
<dbReference type="KEGG" id="tsph:KIH39_14680"/>
<dbReference type="AlphaFoldDB" id="A0A8E6B2B4"/>
<reference evidence="1" key="1">
    <citation type="submission" date="2021-05" db="EMBL/GenBank/DDBJ databases">
        <title>Complete genome sequence of the cellulolytic planctomycete Telmatocola sphagniphila SP2T and characterization of the first cellulase from planctomycetes.</title>
        <authorList>
            <person name="Rakitin A.L."/>
            <person name="Beletsky A.V."/>
            <person name="Naumoff D.G."/>
            <person name="Kulichevskaya I.S."/>
            <person name="Mardanov A.V."/>
            <person name="Ravin N.V."/>
            <person name="Dedysh S.N."/>
        </authorList>
    </citation>
    <scope>NUCLEOTIDE SEQUENCE</scope>
    <source>
        <strain evidence="1">SP2T</strain>
    </source>
</reference>
<gene>
    <name evidence="1" type="ORF">KIH39_14680</name>
</gene>
<evidence type="ECO:0000313" key="1">
    <source>
        <dbReference type="EMBL" id="QVL30104.1"/>
    </source>
</evidence>